<dbReference type="GO" id="GO:0000398">
    <property type="term" value="P:mRNA splicing, via spliceosome"/>
    <property type="evidence" value="ECO:0000318"/>
    <property type="project" value="GO_Central"/>
</dbReference>
<feature type="compositionally biased region" description="Low complexity" evidence="1">
    <location>
        <begin position="52"/>
        <end position="61"/>
    </location>
</feature>
<protein>
    <submittedName>
        <fullName evidence="2">Uncharacterized protein</fullName>
    </submittedName>
</protein>
<feature type="compositionally biased region" description="Basic and acidic residues" evidence="1">
    <location>
        <begin position="79"/>
        <end position="91"/>
    </location>
</feature>
<dbReference type="Proteomes" id="UP000006906">
    <property type="component" value="Chromosome 16"/>
</dbReference>
<feature type="compositionally biased region" description="Polar residues" evidence="1">
    <location>
        <begin position="367"/>
        <end position="381"/>
    </location>
</feature>
<dbReference type="InParanoid" id="A0A2K3CUJ9"/>
<name>A0A2K3CUJ9_CHLRE</name>
<feature type="region of interest" description="Disordered" evidence="1">
    <location>
        <begin position="363"/>
        <end position="398"/>
    </location>
</feature>
<dbReference type="ExpressionAtlas" id="A0A2K3CUJ9">
    <property type="expression patterns" value="differential"/>
</dbReference>
<organism evidence="2 3">
    <name type="scientific">Chlamydomonas reinhardtii</name>
    <name type="common">Chlamydomonas smithii</name>
    <dbReference type="NCBI Taxonomy" id="3055"/>
    <lineage>
        <taxon>Eukaryota</taxon>
        <taxon>Viridiplantae</taxon>
        <taxon>Chlorophyta</taxon>
        <taxon>core chlorophytes</taxon>
        <taxon>Chlorophyceae</taxon>
        <taxon>CS clade</taxon>
        <taxon>Chlamydomonadales</taxon>
        <taxon>Chlamydomonadaceae</taxon>
        <taxon>Chlamydomonas</taxon>
    </lineage>
</organism>
<reference evidence="2 3" key="1">
    <citation type="journal article" date="2007" name="Science">
        <title>The Chlamydomonas genome reveals the evolution of key animal and plant functions.</title>
        <authorList>
            <person name="Merchant S.S."/>
            <person name="Prochnik S.E."/>
            <person name="Vallon O."/>
            <person name="Harris E.H."/>
            <person name="Karpowicz S.J."/>
            <person name="Witman G.B."/>
            <person name="Terry A."/>
            <person name="Salamov A."/>
            <person name="Fritz-Laylin L.K."/>
            <person name="Marechal-Drouard L."/>
            <person name="Marshall W.F."/>
            <person name="Qu L.H."/>
            <person name="Nelson D.R."/>
            <person name="Sanderfoot A.A."/>
            <person name="Spalding M.H."/>
            <person name="Kapitonov V.V."/>
            <person name="Ren Q."/>
            <person name="Ferris P."/>
            <person name="Lindquist E."/>
            <person name="Shapiro H."/>
            <person name="Lucas S.M."/>
            <person name="Grimwood J."/>
            <person name="Schmutz J."/>
            <person name="Cardol P."/>
            <person name="Cerutti H."/>
            <person name="Chanfreau G."/>
            <person name="Chen C.L."/>
            <person name="Cognat V."/>
            <person name="Croft M.T."/>
            <person name="Dent R."/>
            <person name="Dutcher S."/>
            <person name="Fernandez E."/>
            <person name="Fukuzawa H."/>
            <person name="Gonzalez-Ballester D."/>
            <person name="Gonzalez-Halphen D."/>
            <person name="Hallmann A."/>
            <person name="Hanikenne M."/>
            <person name="Hippler M."/>
            <person name="Inwood W."/>
            <person name="Jabbari K."/>
            <person name="Kalanon M."/>
            <person name="Kuras R."/>
            <person name="Lefebvre P.A."/>
            <person name="Lemaire S.D."/>
            <person name="Lobanov A.V."/>
            <person name="Lohr M."/>
            <person name="Manuell A."/>
            <person name="Meier I."/>
            <person name="Mets L."/>
            <person name="Mittag M."/>
            <person name="Mittelmeier T."/>
            <person name="Moroney J.V."/>
            <person name="Moseley J."/>
            <person name="Napoli C."/>
            <person name="Nedelcu A.M."/>
            <person name="Niyogi K."/>
            <person name="Novoselov S.V."/>
            <person name="Paulsen I.T."/>
            <person name="Pazour G."/>
            <person name="Purton S."/>
            <person name="Ral J.P."/>
            <person name="Riano-Pachon D.M."/>
            <person name="Riekhof W."/>
            <person name="Rymarquis L."/>
            <person name="Schroda M."/>
            <person name="Stern D."/>
            <person name="Umen J."/>
            <person name="Willows R."/>
            <person name="Wilson N."/>
            <person name="Zimmer S.L."/>
            <person name="Allmer J."/>
            <person name="Balk J."/>
            <person name="Bisova K."/>
            <person name="Chen C.J."/>
            <person name="Elias M."/>
            <person name="Gendler K."/>
            <person name="Hauser C."/>
            <person name="Lamb M.R."/>
            <person name="Ledford H."/>
            <person name="Long J.C."/>
            <person name="Minagawa J."/>
            <person name="Page M.D."/>
            <person name="Pan J."/>
            <person name="Pootakham W."/>
            <person name="Roje S."/>
            <person name="Rose A."/>
            <person name="Stahlberg E."/>
            <person name="Terauchi A.M."/>
            <person name="Yang P."/>
            <person name="Ball S."/>
            <person name="Bowler C."/>
            <person name="Dieckmann C.L."/>
            <person name="Gladyshev V.N."/>
            <person name="Green P."/>
            <person name="Jorgensen R."/>
            <person name="Mayfield S."/>
            <person name="Mueller-Roeber B."/>
            <person name="Rajamani S."/>
            <person name="Sayre R.T."/>
            <person name="Brokstein P."/>
            <person name="Dubchak I."/>
            <person name="Goodstein D."/>
            <person name="Hornick L."/>
            <person name="Huang Y.W."/>
            <person name="Jhaveri J."/>
            <person name="Luo Y."/>
            <person name="Martinez D."/>
            <person name="Ngau W.C."/>
            <person name="Otillar B."/>
            <person name="Poliakov A."/>
            <person name="Porter A."/>
            <person name="Szajkowski L."/>
            <person name="Werner G."/>
            <person name="Zhou K."/>
            <person name="Grigoriev I.V."/>
            <person name="Rokhsar D.S."/>
            <person name="Grossman A.R."/>
        </authorList>
    </citation>
    <scope>NUCLEOTIDE SEQUENCE [LARGE SCALE GENOMIC DNA]</scope>
    <source>
        <strain evidence="3">CC-503</strain>
    </source>
</reference>
<dbReference type="AlphaFoldDB" id="A0A2K3CUJ9"/>
<proteinExistence type="predicted"/>
<dbReference type="GO" id="GO:0005737">
    <property type="term" value="C:cytoplasm"/>
    <property type="evidence" value="ECO:0000318"/>
    <property type="project" value="GO_Central"/>
</dbReference>
<gene>
    <name evidence="2" type="ORF">CHLRE_16g688350v5</name>
</gene>
<feature type="compositionally biased region" description="Low complexity" evidence="1">
    <location>
        <begin position="301"/>
        <end position="314"/>
    </location>
</feature>
<sequence length="591" mass="62319">MLAATRQASVLPRSRAGSSSQPQGGGAGGRPAEVRPSGATCVRGRRSSCCQAAASRPPGGDAADDPKPCRDGGGGGKRFQGDRERSRDHGGSHPPVQEVKVEVEKAAAATAAPNAITAAASAGAPLQLQDLLVQEESQKSLLAGIAALLDQRFAVRDQEQAQWYQGQAQRNKEQAQRDKEQAQRDKEQAARDARWDKAQARQMAMLEELCDNLLGLVESTAVVHLRNETQMPVHPNVFLTDAKRIVDLLLVGVDAAGRAAALSAIVDRLRRVGPRVVVLYATSRVLADLARLLQQEEQQEPQEQQQEVEQQQEQLGPAATNSAQGLLEAVRKVRISAAAPGSAVDPDAAVAVLDAAQEYINGKKAAQAQNRNRSSSSWSDAGSNEESGGGSGGTGVRDPFDVARQLLKALGTKEQKQREQLERELLAQGAASMLVLSAMQPPKLSSAAAAERGGISGSSSGNVANVANVAAAEAAISEPATQLELNGLAVRLKKGTLRVMMLETKSGRADLPMARNQLRRAGTILAYVFNVAADAGAFGRSAPRLQLEGRIALSQLEGLPPGEKLVVLEPAEGPQHEMRECVSGLLDFGAA</sequence>
<dbReference type="OrthoDB" id="10637112at2759"/>
<dbReference type="Gramene" id="PNW71957">
    <property type="protein sequence ID" value="PNW71957"/>
    <property type="gene ID" value="CHLRE_16g688350v5"/>
</dbReference>
<dbReference type="GeneID" id="5717683"/>
<keyword evidence="3" id="KW-1185">Reference proteome</keyword>
<dbReference type="GO" id="GO:0005654">
    <property type="term" value="C:nucleoplasm"/>
    <property type="evidence" value="ECO:0000318"/>
    <property type="project" value="GO_Central"/>
</dbReference>
<dbReference type="GO" id="GO:0061574">
    <property type="term" value="C:ASAP complex"/>
    <property type="evidence" value="ECO:0000318"/>
    <property type="project" value="GO_Central"/>
</dbReference>
<evidence type="ECO:0000313" key="2">
    <source>
        <dbReference type="EMBL" id="PNW71957.1"/>
    </source>
</evidence>
<evidence type="ECO:0000313" key="3">
    <source>
        <dbReference type="Proteomes" id="UP000006906"/>
    </source>
</evidence>
<feature type="region of interest" description="Disordered" evidence="1">
    <location>
        <begin position="297"/>
        <end position="318"/>
    </location>
</feature>
<evidence type="ECO:0000256" key="1">
    <source>
        <dbReference type="SAM" id="MobiDB-lite"/>
    </source>
</evidence>
<feature type="compositionally biased region" description="Low complexity" evidence="1">
    <location>
        <begin position="12"/>
        <end position="22"/>
    </location>
</feature>
<dbReference type="EMBL" id="CM008977">
    <property type="protein sequence ID" value="PNW71957.1"/>
    <property type="molecule type" value="Genomic_DNA"/>
</dbReference>
<feature type="region of interest" description="Disordered" evidence="1">
    <location>
        <begin position="165"/>
        <end position="191"/>
    </location>
</feature>
<accession>A0A2K3CUJ9</accession>
<dbReference type="KEGG" id="cre:CHLRE_16g688350v5"/>
<feature type="region of interest" description="Disordered" evidence="1">
    <location>
        <begin position="1"/>
        <end position="98"/>
    </location>
</feature>
<dbReference type="RefSeq" id="XP_042915883.1">
    <property type="nucleotide sequence ID" value="XM_043071632.1"/>
</dbReference>
<feature type="compositionally biased region" description="Basic and acidic residues" evidence="1">
    <location>
        <begin position="170"/>
        <end position="191"/>
    </location>
</feature>
<dbReference type="PaxDb" id="3055-EDP04455"/>